<feature type="compositionally biased region" description="Low complexity" evidence="1">
    <location>
        <begin position="11"/>
        <end position="21"/>
    </location>
</feature>
<accession>A0A0P1BJ55</accession>
<dbReference type="AlphaFoldDB" id="A0A0P1BJ55"/>
<proteinExistence type="predicted"/>
<sequence>MERSQTPRVSQQARGAGQQQQVMDVNDTSTSESKRGLAAGMLRTPSPPVVRASSPNAGGGGGASLISWMKTALSLQGQGQGQGQGNQQSHDAVGGASVPQTDAAAAPLPAATPQLVASPTQERQTDRSNANRRSAVPPVRRPSTISTTSSGGKSSTMSRLSVSATQQTEDSEVDSEAEETFTPFAPASMPPALVKPTARAGGTTLSFARSASDGSDFYNQLEAEKERSAGAGAGAATVNQAAAGAAAAAS</sequence>
<dbReference type="EMBL" id="CCYA01000278">
    <property type="protein sequence ID" value="CEH16149.1"/>
    <property type="molecule type" value="Genomic_DNA"/>
</dbReference>
<feature type="region of interest" description="Disordered" evidence="1">
    <location>
        <begin position="228"/>
        <end position="250"/>
    </location>
</feature>
<feature type="compositionally biased region" description="Low complexity" evidence="1">
    <location>
        <begin position="234"/>
        <end position="250"/>
    </location>
</feature>
<evidence type="ECO:0000256" key="1">
    <source>
        <dbReference type="SAM" id="MobiDB-lite"/>
    </source>
</evidence>
<feature type="compositionally biased region" description="Polar residues" evidence="1">
    <location>
        <begin position="22"/>
        <end position="31"/>
    </location>
</feature>
<name>A0A0P1BJ55_9BASI</name>
<evidence type="ECO:0000313" key="3">
    <source>
        <dbReference type="Proteomes" id="UP000054845"/>
    </source>
</evidence>
<keyword evidence="3" id="KW-1185">Reference proteome</keyword>
<dbReference type="Proteomes" id="UP000054845">
    <property type="component" value="Unassembled WGS sequence"/>
</dbReference>
<feature type="compositionally biased region" description="Low complexity" evidence="1">
    <location>
        <begin position="99"/>
        <end position="117"/>
    </location>
</feature>
<evidence type="ECO:0000313" key="2">
    <source>
        <dbReference type="EMBL" id="CEH16149.1"/>
    </source>
</evidence>
<organism evidence="2 3">
    <name type="scientific">Ceraceosorus bombacis</name>
    <dbReference type="NCBI Taxonomy" id="401625"/>
    <lineage>
        <taxon>Eukaryota</taxon>
        <taxon>Fungi</taxon>
        <taxon>Dikarya</taxon>
        <taxon>Basidiomycota</taxon>
        <taxon>Ustilaginomycotina</taxon>
        <taxon>Exobasidiomycetes</taxon>
        <taxon>Ceraceosorales</taxon>
        <taxon>Ceraceosoraceae</taxon>
        <taxon>Ceraceosorus</taxon>
    </lineage>
</organism>
<feature type="compositionally biased region" description="Polar residues" evidence="1">
    <location>
        <begin position="1"/>
        <end position="10"/>
    </location>
</feature>
<feature type="region of interest" description="Disordered" evidence="1">
    <location>
        <begin position="1"/>
        <end position="197"/>
    </location>
</feature>
<feature type="compositionally biased region" description="Low complexity" evidence="1">
    <location>
        <begin position="132"/>
        <end position="161"/>
    </location>
</feature>
<reference evidence="2 3" key="1">
    <citation type="submission" date="2014-09" db="EMBL/GenBank/DDBJ databases">
        <authorList>
            <person name="Magalhaes I.L.F."/>
            <person name="Oliveira U."/>
            <person name="Santos F.R."/>
            <person name="Vidigal T.H.D.A."/>
            <person name="Brescovit A.D."/>
            <person name="Santos A.J."/>
        </authorList>
    </citation>
    <scope>NUCLEOTIDE SEQUENCE [LARGE SCALE GENOMIC DNA]</scope>
</reference>
<dbReference type="OrthoDB" id="10561886at2759"/>
<feature type="compositionally biased region" description="Acidic residues" evidence="1">
    <location>
        <begin position="169"/>
        <end position="179"/>
    </location>
</feature>
<protein>
    <submittedName>
        <fullName evidence="2">Uncharacterized protein</fullName>
    </submittedName>
</protein>